<dbReference type="GO" id="GO:0005096">
    <property type="term" value="F:GTPase activator activity"/>
    <property type="evidence" value="ECO:0007669"/>
    <property type="project" value="UniProtKB-ARBA"/>
</dbReference>
<comment type="subcellular location">
    <subcellularLocation>
        <location evidence="2">Cytoplasmic vesicle</location>
        <location evidence="2">Phagosome membrane</location>
    </subcellularLocation>
    <subcellularLocation>
        <location evidence="1">Early endosome membrane</location>
    </subcellularLocation>
</comment>
<evidence type="ECO:0000256" key="4">
    <source>
        <dbReference type="ARBA" id="ARBA00023329"/>
    </source>
</evidence>
<dbReference type="GeneID" id="28941251"/>
<dbReference type="InterPro" id="IPR048869">
    <property type="entry name" value="OCRL-1_2_ASH"/>
</dbReference>
<dbReference type="SMART" id="SM00128">
    <property type="entry name" value="IPPc"/>
    <property type="match status" value="1"/>
</dbReference>
<dbReference type="EMBL" id="LFWA01000012">
    <property type="protein sequence ID" value="KTW28314.1"/>
    <property type="molecule type" value="Genomic_DNA"/>
</dbReference>
<feature type="domain" description="Rho-GAP" evidence="5">
    <location>
        <begin position="675"/>
        <end position="873"/>
    </location>
</feature>
<dbReference type="Pfam" id="PF22669">
    <property type="entry name" value="Exo_endo_phos2"/>
    <property type="match status" value="1"/>
</dbReference>
<dbReference type="AlphaFoldDB" id="A0A0W4ZIW6"/>
<name>A0A0W4ZIW6_PNEJ7</name>
<dbReference type="GO" id="GO:0046856">
    <property type="term" value="P:phosphatidylinositol dephosphorylation"/>
    <property type="evidence" value="ECO:0007669"/>
    <property type="project" value="InterPro"/>
</dbReference>
<dbReference type="eggNOG" id="KOG0565">
    <property type="taxonomic scope" value="Eukaryota"/>
</dbReference>
<dbReference type="STRING" id="1408657.A0A0W4ZIW6"/>
<protein>
    <recommendedName>
        <fullName evidence="5">Rho-GAP domain-containing protein</fullName>
    </recommendedName>
</protein>
<evidence type="ECO:0000313" key="6">
    <source>
        <dbReference type="EMBL" id="KTW28314.1"/>
    </source>
</evidence>
<dbReference type="GO" id="GO:0005938">
    <property type="term" value="C:cell cortex"/>
    <property type="evidence" value="ECO:0007669"/>
    <property type="project" value="UniProtKB-ARBA"/>
</dbReference>
<keyword evidence="3" id="KW-0967">Endosome</keyword>
<accession>A0A0W4ZIW6</accession>
<evidence type="ECO:0000259" key="5">
    <source>
        <dbReference type="PROSITE" id="PS50238"/>
    </source>
</evidence>
<dbReference type="GO" id="GO:0007165">
    <property type="term" value="P:signal transduction"/>
    <property type="evidence" value="ECO:0007669"/>
    <property type="project" value="InterPro"/>
</dbReference>
<comment type="caution">
    <text evidence="6">The sequence shown here is derived from an EMBL/GenBank/DDBJ whole genome shotgun (WGS) entry which is preliminary data.</text>
</comment>
<dbReference type="PROSITE" id="PS50238">
    <property type="entry name" value="RHOGAP"/>
    <property type="match status" value="1"/>
</dbReference>
<organism evidence="6 7">
    <name type="scientific">Pneumocystis jirovecii (strain RU7)</name>
    <name type="common">Human pneumocystis pneumonia agent</name>
    <dbReference type="NCBI Taxonomy" id="1408657"/>
    <lineage>
        <taxon>Eukaryota</taxon>
        <taxon>Fungi</taxon>
        <taxon>Dikarya</taxon>
        <taxon>Ascomycota</taxon>
        <taxon>Taphrinomycotina</taxon>
        <taxon>Pneumocystomycetes</taxon>
        <taxon>Pneumocystaceae</taxon>
        <taxon>Pneumocystis</taxon>
    </lineage>
</organism>
<dbReference type="InterPro" id="IPR000300">
    <property type="entry name" value="IPPc"/>
</dbReference>
<dbReference type="GO" id="GO:0004439">
    <property type="term" value="F:phosphatidylinositol-4,5-bisphosphate 5-phosphatase activity"/>
    <property type="evidence" value="ECO:0007669"/>
    <property type="project" value="TreeGrafter"/>
</dbReference>
<dbReference type="RefSeq" id="XP_018228876.1">
    <property type="nucleotide sequence ID" value="XM_018374996.1"/>
</dbReference>
<dbReference type="InterPro" id="IPR036691">
    <property type="entry name" value="Endo/exonu/phosph_ase_sf"/>
</dbReference>
<dbReference type="OrthoDB" id="7862313at2759"/>
<dbReference type="SMART" id="SM00324">
    <property type="entry name" value="RhoGAP"/>
    <property type="match status" value="1"/>
</dbReference>
<dbReference type="Pfam" id="PF00620">
    <property type="entry name" value="RhoGAP"/>
    <property type="match status" value="1"/>
</dbReference>
<reference evidence="7" key="1">
    <citation type="journal article" date="2016" name="Nat. Commun.">
        <title>Genome analysis of three Pneumocystis species reveals adaptation mechanisms to life exclusively in mammalian hosts.</title>
        <authorList>
            <person name="Ma L."/>
            <person name="Chen Z."/>
            <person name="Huang D.W."/>
            <person name="Kutty G."/>
            <person name="Ishihara M."/>
            <person name="Wang H."/>
            <person name="Abouelleil A."/>
            <person name="Bishop L."/>
            <person name="Davey E."/>
            <person name="Deng R."/>
            <person name="Deng X."/>
            <person name="Fan L."/>
            <person name="Fantoni G."/>
            <person name="Fitzgerald M."/>
            <person name="Gogineni E."/>
            <person name="Goldberg J.M."/>
            <person name="Handley G."/>
            <person name="Hu X."/>
            <person name="Huber C."/>
            <person name="Jiao X."/>
            <person name="Jones K."/>
            <person name="Levin J.Z."/>
            <person name="Liu Y."/>
            <person name="Macdonald P."/>
            <person name="Melnikov A."/>
            <person name="Raley C."/>
            <person name="Sassi M."/>
            <person name="Sherman B.T."/>
            <person name="Song X."/>
            <person name="Sykes S."/>
            <person name="Tran B."/>
            <person name="Walsh L."/>
            <person name="Xia Y."/>
            <person name="Yang J."/>
            <person name="Young S."/>
            <person name="Zeng Q."/>
            <person name="Zheng X."/>
            <person name="Stephens R."/>
            <person name="Nusbaum C."/>
            <person name="Birren B.W."/>
            <person name="Azadi P."/>
            <person name="Lempicki R.A."/>
            <person name="Cuomo C.A."/>
            <person name="Kovacs J.A."/>
        </authorList>
    </citation>
    <scope>NUCLEOTIDE SEQUENCE [LARGE SCALE GENOMIC DNA]</scope>
    <source>
        <strain evidence="7">RU7</strain>
    </source>
</reference>
<dbReference type="Pfam" id="PF21310">
    <property type="entry name" value="OCRL-like_ASH"/>
    <property type="match status" value="1"/>
</dbReference>
<evidence type="ECO:0000256" key="3">
    <source>
        <dbReference type="ARBA" id="ARBA00022753"/>
    </source>
</evidence>
<dbReference type="GO" id="GO:0032153">
    <property type="term" value="C:cell division site"/>
    <property type="evidence" value="ECO:0007669"/>
    <property type="project" value="UniProtKB-ARBA"/>
</dbReference>
<dbReference type="Gene3D" id="1.10.555.10">
    <property type="entry name" value="Rho GTPase activation protein"/>
    <property type="match status" value="1"/>
</dbReference>
<dbReference type="SUPFAM" id="SSF48350">
    <property type="entry name" value="GTPase activation domain, GAP"/>
    <property type="match status" value="1"/>
</dbReference>
<evidence type="ECO:0000256" key="1">
    <source>
        <dbReference type="ARBA" id="ARBA00004146"/>
    </source>
</evidence>
<keyword evidence="4" id="KW-0968">Cytoplasmic vesicle</keyword>
<dbReference type="FunFam" id="2.60.40.10:FF:000132">
    <property type="entry name" value="Inositol polyphosphate 5-phosphatase OCRL-1 isoform b"/>
    <property type="match status" value="1"/>
</dbReference>
<dbReference type="InterPro" id="IPR000198">
    <property type="entry name" value="RhoGAP_dom"/>
</dbReference>
<dbReference type="GO" id="GO:0031901">
    <property type="term" value="C:early endosome membrane"/>
    <property type="evidence" value="ECO:0007669"/>
    <property type="project" value="UniProtKB-SubCell"/>
</dbReference>
<dbReference type="PANTHER" id="PTHR11200">
    <property type="entry name" value="INOSITOL 5-PHOSPHATASE"/>
    <property type="match status" value="1"/>
</dbReference>
<dbReference type="InterPro" id="IPR008936">
    <property type="entry name" value="Rho_GTPase_activation_prot"/>
</dbReference>
<gene>
    <name evidence="6" type="ORF">T551_02733</name>
</gene>
<dbReference type="VEuPathDB" id="FungiDB:T551_02733"/>
<sequence>MRLGKQTPRDIISVFLRPTEELSSFFEVDAFIKEKNCLIKQLYVAVIKHGRDNFNNYKESALFLICFKKSIFILKVIKIMKDLEVKIEQKNEKNKGFSVKVRLNDDTVSFVFSKLIFLHEFMRNIRQHKEMLDMKKSYFVNQNYAWLSFYKTCLSYDEILSQYGDNFFESLNSKYIFDDSSLTESDIPYFSEKIHSYIHKTNEYIGRLNTGMDDWMKQKLGMHKSLFIESRNLRVKVCSWNVNGKEPTEDISEWLLYKSDDNRVDLYVIGLQEADLRTEAYLRNGIKEQIWNYTILSVLGDHYEKVVSKQLVGILLLIYAHKAISPSLTSITASFIGCGVMGIIGNKGAVAVRLMIWDTVFCFVNSHLAAMISQVGRRNQNFHEICRRLYFYEDQSLKNKTSKSLFDCDHLIWCGDLNYRIEMSIFDVKELSKKKEFDLLLEFDQLNVQKRLNRCFENFIEAEINFPPTFKYKAGTSEFDSSEKKRVPSWTDRILWKSKGIAVKNYRSYMNNVMSDHKPISLELDAKIEILLVNDYLKLRDSLIKEYKSSENKMIPMINVSVNHFDFENVSYLQPKTKVFRIDNIGQVTVDFEFIPRKKDMYICKPWIWPCPFSGSIDPGDYQYINLAVYVDNTTVSKLNSGEDSLDDILILHLKNGGDFFISIEGIFLPTRFGMSLEQLSRSDSKILSDTNESVDYLWSIPKEIMRMTEYLISEGKNIDNLFFVPGSASIMIHIREALDTGNEFDLTILENNESNDNIGLFSMAETLLMFLDSLPDSVIPSSFYYRCLDASISKEDSIIILDALPSFNANLFIYLTDFIRELFYDSPIDTFDRIVNLFSSILMRSPLPKTEHHLQKQAIFFEWFINDPYSNFSI</sequence>
<dbReference type="InterPro" id="IPR013783">
    <property type="entry name" value="Ig-like_fold"/>
</dbReference>
<dbReference type="InterPro" id="IPR046985">
    <property type="entry name" value="IP5"/>
</dbReference>
<dbReference type="SUPFAM" id="SSF56219">
    <property type="entry name" value="DNase I-like"/>
    <property type="match status" value="1"/>
</dbReference>
<dbReference type="Gene3D" id="3.60.10.10">
    <property type="entry name" value="Endonuclease/exonuclease/phosphatase"/>
    <property type="match status" value="1"/>
</dbReference>
<proteinExistence type="predicted"/>
<evidence type="ECO:0000313" key="7">
    <source>
        <dbReference type="Proteomes" id="UP000053447"/>
    </source>
</evidence>
<keyword evidence="7" id="KW-1185">Reference proteome</keyword>
<dbReference type="PANTHER" id="PTHR11200:SF300">
    <property type="entry name" value="TYPE II INOSITOL 1,4,5-TRISPHOSPHATE 5-PHOSPHATASE"/>
    <property type="match status" value="1"/>
</dbReference>
<dbReference type="Gene3D" id="2.60.40.10">
    <property type="entry name" value="Immunoglobulins"/>
    <property type="match status" value="1"/>
</dbReference>
<evidence type="ECO:0000256" key="2">
    <source>
        <dbReference type="ARBA" id="ARBA00004580"/>
    </source>
</evidence>
<dbReference type="Proteomes" id="UP000053447">
    <property type="component" value="Unassembled WGS sequence"/>
</dbReference>